<gene>
    <name evidence="3" type="ORF">TBRA_LOCUS4099</name>
</gene>
<dbReference type="AlphaFoldDB" id="A0A6H5IBB7"/>
<proteinExistence type="predicted"/>
<dbReference type="EMBL" id="CADCXV010000668">
    <property type="protein sequence ID" value="CAB0032152.1"/>
    <property type="molecule type" value="Genomic_DNA"/>
</dbReference>
<evidence type="ECO:0000256" key="1">
    <source>
        <dbReference type="SAM" id="MobiDB-lite"/>
    </source>
</evidence>
<keyword evidence="4" id="KW-1185">Reference proteome</keyword>
<keyword evidence="2" id="KW-0812">Transmembrane</keyword>
<dbReference type="Proteomes" id="UP000479190">
    <property type="component" value="Unassembled WGS sequence"/>
</dbReference>
<feature type="region of interest" description="Disordered" evidence="1">
    <location>
        <begin position="95"/>
        <end position="116"/>
    </location>
</feature>
<protein>
    <submittedName>
        <fullName evidence="3">Uncharacterized protein</fullName>
    </submittedName>
</protein>
<accession>A0A6H5IBB7</accession>
<keyword evidence="2" id="KW-0472">Membrane</keyword>
<organism evidence="3 4">
    <name type="scientific">Trichogramma brassicae</name>
    <dbReference type="NCBI Taxonomy" id="86971"/>
    <lineage>
        <taxon>Eukaryota</taxon>
        <taxon>Metazoa</taxon>
        <taxon>Ecdysozoa</taxon>
        <taxon>Arthropoda</taxon>
        <taxon>Hexapoda</taxon>
        <taxon>Insecta</taxon>
        <taxon>Pterygota</taxon>
        <taxon>Neoptera</taxon>
        <taxon>Endopterygota</taxon>
        <taxon>Hymenoptera</taxon>
        <taxon>Apocrita</taxon>
        <taxon>Proctotrupomorpha</taxon>
        <taxon>Chalcidoidea</taxon>
        <taxon>Trichogrammatidae</taxon>
        <taxon>Trichogramma</taxon>
    </lineage>
</organism>
<keyword evidence="2" id="KW-1133">Transmembrane helix</keyword>
<feature type="transmembrane region" description="Helical" evidence="2">
    <location>
        <begin position="15"/>
        <end position="36"/>
    </location>
</feature>
<sequence>MMMVDENQSGLVSEIVVVLIKLLGYGYHGVVLYCASRRRSVLAMERIASCGNTCKTHGHYCWTALRADDVFGQRSVSCAKSFYYAIALEAEIPTSRKDQHSTSSQHADNTLPPPAPNVTNLISMRDITNDQESYFGGGTVRKTAAKTLARSFLHKSYLRLIIILKKNYTTCTAASGGLYSALLSLLQGGCFSRRAGDAWKMGSPLKTIVKVPIDLSPDPRYQLCESQSSYLENCHHSHMPANPNVAPDRRQPVYTGETRGDILPRECTNE</sequence>
<name>A0A6H5IBB7_9HYME</name>
<evidence type="ECO:0000256" key="2">
    <source>
        <dbReference type="SAM" id="Phobius"/>
    </source>
</evidence>
<reference evidence="3 4" key="1">
    <citation type="submission" date="2020-02" db="EMBL/GenBank/DDBJ databases">
        <authorList>
            <person name="Ferguson B K."/>
        </authorList>
    </citation>
    <scope>NUCLEOTIDE SEQUENCE [LARGE SCALE GENOMIC DNA]</scope>
</reference>
<feature type="region of interest" description="Disordered" evidence="1">
    <location>
        <begin position="241"/>
        <end position="260"/>
    </location>
</feature>
<evidence type="ECO:0000313" key="4">
    <source>
        <dbReference type="Proteomes" id="UP000479190"/>
    </source>
</evidence>
<evidence type="ECO:0000313" key="3">
    <source>
        <dbReference type="EMBL" id="CAB0032152.1"/>
    </source>
</evidence>